<feature type="non-terminal residue" evidence="2">
    <location>
        <position position="38"/>
    </location>
</feature>
<dbReference type="AlphaFoldDB" id="A0A6J4MZU8"/>
<accession>A0A6J4MZU8</accession>
<reference evidence="2" key="1">
    <citation type="submission" date="2020-02" db="EMBL/GenBank/DDBJ databases">
        <authorList>
            <person name="Meier V. D."/>
        </authorList>
    </citation>
    <scope>NUCLEOTIDE SEQUENCE</scope>
    <source>
        <strain evidence="2">AVDCRST_MAG21</strain>
    </source>
</reference>
<protein>
    <submittedName>
        <fullName evidence="2">Uncharacterized protein</fullName>
    </submittedName>
</protein>
<dbReference type="EMBL" id="CADCUL010000087">
    <property type="protein sequence ID" value="CAA9370787.1"/>
    <property type="molecule type" value="Genomic_DNA"/>
</dbReference>
<gene>
    <name evidence="2" type="ORF">AVDCRST_MAG21-736</name>
</gene>
<evidence type="ECO:0000313" key="2">
    <source>
        <dbReference type="EMBL" id="CAA9370787.1"/>
    </source>
</evidence>
<organism evidence="2">
    <name type="scientific">uncultured Nocardioidaceae bacterium</name>
    <dbReference type="NCBI Taxonomy" id="253824"/>
    <lineage>
        <taxon>Bacteria</taxon>
        <taxon>Bacillati</taxon>
        <taxon>Actinomycetota</taxon>
        <taxon>Actinomycetes</taxon>
        <taxon>Propionibacteriales</taxon>
        <taxon>Nocardioidaceae</taxon>
        <taxon>environmental samples</taxon>
    </lineage>
</organism>
<sequence>VDMARCGRAGSCERGGRSRETHTGGWSAHRFGDGVRGL</sequence>
<proteinExistence type="predicted"/>
<feature type="region of interest" description="Disordered" evidence="1">
    <location>
        <begin position="1"/>
        <end position="38"/>
    </location>
</feature>
<feature type="non-terminal residue" evidence="2">
    <location>
        <position position="1"/>
    </location>
</feature>
<evidence type="ECO:0000256" key="1">
    <source>
        <dbReference type="SAM" id="MobiDB-lite"/>
    </source>
</evidence>
<name>A0A6J4MZU8_9ACTN</name>